<dbReference type="AlphaFoldDB" id="A0A0C1Q2U6"/>
<name>A0A0C1Q2U6_9LACO</name>
<evidence type="ECO:0000313" key="1">
    <source>
        <dbReference type="EMBL" id="KID42138.1"/>
    </source>
</evidence>
<accession>A0A0C1Q2U6</accession>
<protein>
    <submittedName>
        <fullName evidence="1">dUTPase</fullName>
    </submittedName>
</protein>
<dbReference type="GeneID" id="74914010"/>
<organism evidence="1 2">
    <name type="scientific">Fructilactobacillus fructivorans</name>
    <dbReference type="NCBI Taxonomy" id="1614"/>
    <lineage>
        <taxon>Bacteria</taxon>
        <taxon>Bacillati</taxon>
        <taxon>Bacillota</taxon>
        <taxon>Bacilli</taxon>
        <taxon>Lactobacillales</taxon>
        <taxon>Lactobacillaceae</taxon>
        <taxon>Fructilactobacillus</taxon>
    </lineage>
</organism>
<dbReference type="Proteomes" id="UP000031397">
    <property type="component" value="Unassembled WGS sequence"/>
</dbReference>
<evidence type="ECO:0000313" key="2">
    <source>
        <dbReference type="Proteomes" id="UP000031397"/>
    </source>
</evidence>
<sequence length="173" mass="19953">MNISKMVSDTVNLYRQLDAKNQKIWKPGTHVSSSYVSLNIHMSELAKSSGMLKTDITVPSGNRDYQLENYVKTLRDFLLIANLQSWTDIINVDEQTLNKLSAMKKTDDLNSLYLSMLNMLLKSYYEKSKIGYKHAWTLFLKFGIVDLGFQAEEITDKFDEMIQNDLNTVLDNH</sequence>
<proteinExistence type="predicted"/>
<dbReference type="OrthoDB" id="5506143at2"/>
<gene>
    <name evidence="1" type="ORF">LfDm3_0543</name>
</gene>
<reference evidence="1 2" key="1">
    <citation type="submission" date="2014-06" db="EMBL/GenBank/DDBJ databases">
        <title>Functional and comparative genomic analyses of the Drosophila gut microbiota identify candidate symbiosis factors.</title>
        <authorList>
            <person name="Newell P.D."/>
            <person name="Chaston J.M."/>
            <person name="Douglas A.E."/>
        </authorList>
    </citation>
    <scope>NUCLEOTIDE SEQUENCE [LARGE SCALE GENOMIC DNA]</scope>
    <source>
        <strain evidence="1 2">DmCS_002</strain>
    </source>
</reference>
<comment type="caution">
    <text evidence="1">The sequence shown here is derived from an EMBL/GenBank/DDBJ whole genome shotgun (WGS) entry which is preliminary data.</text>
</comment>
<keyword evidence="2" id="KW-1185">Reference proteome</keyword>
<dbReference type="PATRIC" id="fig|1614.7.peg.531"/>
<dbReference type="RefSeq" id="WP_052236582.1">
    <property type="nucleotide sequence ID" value="NZ_JOJZ01000010.1"/>
</dbReference>
<dbReference type="EMBL" id="JOJZ01000010">
    <property type="protein sequence ID" value="KID42138.1"/>
    <property type="molecule type" value="Genomic_DNA"/>
</dbReference>